<proteinExistence type="predicted"/>
<reference evidence="2" key="1">
    <citation type="submission" date="2020-09" db="EMBL/GenBank/DDBJ databases">
        <title>Genome-Enabled Discovery of Anthraquinone Biosynthesis in Senna tora.</title>
        <authorList>
            <person name="Kang S.-H."/>
            <person name="Pandey R.P."/>
            <person name="Lee C.-M."/>
            <person name="Sim J.-S."/>
            <person name="Jeong J.-T."/>
            <person name="Choi B.-S."/>
            <person name="Jung M."/>
            <person name="Ginzburg D."/>
            <person name="Zhao K."/>
            <person name="Won S.Y."/>
            <person name="Oh T.-J."/>
            <person name="Yu Y."/>
            <person name="Kim N.-H."/>
            <person name="Lee O.R."/>
            <person name="Lee T.-H."/>
            <person name="Bashyal P."/>
            <person name="Kim T.-S."/>
            <person name="Lee W.-H."/>
            <person name="Kawkins C."/>
            <person name="Kim C.-K."/>
            <person name="Kim J.S."/>
            <person name="Ahn B.O."/>
            <person name="Rhee S.Y."/>
            <person name="Sohng J.K."/>
        </authorList>
    </citation>
    <scope>NUCLEOTIDE SEQUENCE</scope>
    <source>
        <tissue evidence="2">Leaf</tissue>
    </source>
</reference>
<dbReference type="Proteomes" id="UP000634136">
    <property type="component" value="Unassembled WGS sequence"/>
</dbReference>
<evidence type="ECO:0000313" key="3">
    <source>
        <dbReference type="Proteomes" id="UP000634136"/>
    </source>
</evidence>
<name>A0A834XI00_9FABA</name>
<evidence type="ECO:0000313" key="2">
    <source>
        <dbReference type="EMBL" id="KAF7845487.1"/>
    </source>
</evidence>
<feature type="region of interest" description="Disordered" evidence="1">
    <location>
        <begin position="194"/>
        <end position="226"/>
    </location>
</feature>
<organism evidence="2 3">
    <name type="scientific">Senna tora</name>
    <dbReference type="NCBI Taxonomy" id="362788"/>
    <lineage>
        <taxon>Eukaryota</taxon>
        <taxon>Viridiplantae</taxon>
        <taxon>Streptophyta</taxon>
        <taxon>Embryophyta</taxon>
        <taxon>Tracheophyta</taxon>
        <taxon>Spermatophyta</taxon>
        <taxon>Magnoliopsida</taxon>
        <taxon>eudicotyledons</taxon>
        <taxon>Gunneridae</taxon>
        <taxon>Pentapetalae</taxon>
        <taxon>rosids</taxon>
        <taxon>fabids</taxon>
        <taxon>Fabales</taxon>
        <taxon>Fabaceae</taxon>
        <taxon>Caesalpinioideae</taxon>
        <taxon>Cassia clade</taxon>
        <taxon>Senna</taxon>
    </lineage>
</organism>
<accession>A0A834XI00</accession>
<protein>
    <submittedName>
        <fullName evidence="2">Uncharacterized protein</fullName>
    </submittedName>
</protein>
<dbReference type="OrthoDB" id="1688281at2759"/>
<dbReference type="AlphaFoldDB" id="A0A834XI00"/>
<evidence type="ECO:0000256" key="1">
    <source>
        <dbReference type="SAM" id="MobiDB-lite"/>
    </source>
</evidence>
<comment type="caution">
    <text evidence="2">The sequence shown here is derived from an EMBL/GenBank/DDBJ whole genome shotgun (WGS) entry which is preliminary data.</text>
</comment>
<sequence>MSNPLEKSKNCSEEEKMVNYQSQPLHNILAKFLKLVISRRICQIRTPIQVEEAKTVADERGGALKKSTNKAGNDLLLTFELPQNCFVDKIDMDKLPKLEGNVSTTTARVFSFRQRLEGWNIELKQSENVTTCDAYYHHSESKQIMFRSASEVVKFMLYEIFPENPRKRKSPYFNAHFEKIETEAAEILASMGDHSDTNVNDDDGTENKAVFGGDIDEHEPKNSSTLDEEADLINHIPICQSMEELQEFLIENRRKGLA</sequence>
<gene>
    <name evidence="2" type="ORF">G2W53_002392</name>
</gene>
<keyword evidence="3" id="KW-1185">Reference proteome</keyword>
<dbReference type="EMBL" id="JAAIUW010000001">
    <property type="protein sequence ID" value="KAF7845487.1"/>
    <property type="molecule type" value="Genomic_DNA"/>
</dbReference>